<dbReference type="SUPFAM" id="SSF53098">
    <property type="entry name" value="Ribonuclease H-like"/>
    <property type="match status" value="1"/>
</dbReference>
<dbReference type="EMBL" id="NCKW01009492">
    <property type="protein sequence ID" value="POM66992.1"/>
    <property type="molecule type" value="Genomic_DNA"/>
</dbReference>
<organism evidence="1 2">
    <name type="scientific">Phytophthora palmivora</name>
    <dbReference type="NCBI Taxonomy" id="4796"/>
    <lineage>
        <taxon>Eukaryota</taxon>
        <taxon>Sar</taxon>
        <taxon>Stramenopiles</taxon>
        <taxon>Oomycota</taxon>
        <taxon>Peronosporomycetes</taxon>
        <taxon>Peronosporales</taxon>
        <taxon>Peronosporaceae</taxon>
        <taxon>Phytophthora</taxon>
    </lineage>
</organism>
<proteinExistence type="predicted"/>
<dbReference type="PANTHER" id="PTHR35046:SF26">
    <property type="entry name" value="RNA-DIRECTED DNA POLYMERASE"/>
    <property type="match status" value="1"/>
</dbReference>
<dbReference type="AlphaFoldDB" id="A0A2P4XN62"/>
<dbReference type="GO" id="GO:0003676">
    <property type="term" value="F:nucleic acid binding"/>
    <property type="evidence" value="ECO:0007669"/>
    <property type="project" value="InterPro"/>
</dbReference>
<protein>
    <submittedName>
        <fullName evidence="1">Pol protein</fullName>
    </submittedName>
</protein>
<reference evidence="1 2" key="1">
    <citation type="journal article" date="2017" name="Genome Biol. Evol.">
        <title>Phytophthora megakarya and P. palmivora, closely related causal agents of cacao black pod rot, underwent increases in genome sizes and gene numbers by different mechanisms.</title>
        <authorList>
            <person name="Ali S.S."/>
            <person name="Shao J."/>
            <person name="Lary D.J."/>
            <person name="Kronmiller B."/>
            <person name="Shen D."/>
            <person name="Strem M.D."/>
            <person name="Amoako-Attah I."/>
            <person name="Akrofi A.Y."/>
            <person name="Begoude B.A."/>
            <person name="Ten Hoopen G.M."/>
            <person name="Coulibaly K."/>
            <person name="Kebe B.I."/>
            <person name="Melnick R.L."/>
            <person name="Guiltinan M.J."/>
            <person name="Tyler B.M."/>
            <person name="Meinhardt L.W."/>
            <person name="Bailey B.A."/>
        </authorList>
    </citation>
    <scope>NUCLEOTIDE SEQUENCE [LARGE SCALE GENOMIC DNA]</scope>
    <source>
        <strain evidence="2">sbr112.9</strain>
    </source>
</reference>
<gene>
    <name evidence="1" type="ORF">PHPALM_17067</name>
</gene>
<evidence type="ECO:0000313" key="2">
    <source>
        <dbReference type="Proteomes" id="UP000237271"/>
    </source>
</evidence>
<dbReference type="Proteomes" id="UP000237271">
    <property type="component" value="Unassembled WGS sequence"/>
</dbReference>
<dbReference type="InterPro" id="IPR012337">
    <property type="entry name" value="RNaseH-like_sf"/>
</dbReference>
<accession>A0A2P4XN62</accession>
<comment type="caution">
    <text evidence="1">The sequence shown here is derived from an EMBL/GenBank/DDBJ whole genome shotgun (WGS) entry which is preliminary data.</text>
</comment>
<dbReference type="InterPro" id="IPR036397">
    <property type="entry name" value="RNaseH_sf"/>
</dbReference>
<dbReference type="OrthoDB" id="167591at2759"/>
<keyword evidence="2" id="KW-1185">Reference proteome</keyword>
<dbReference type="PANTHER" id="PTHR35046">
    <property type="entry name" value="ZINC KNUCKLE (CCHC-TYPE) FAMILY PROTEIN"/>
    <property type="match status" value="1"/>
</dbReference>
<evidence type="ECO:0000313" key="1">
    <source>
        <dbReference type="EMBL" id="POM66992.1"/>
    </source>
</evidence>
<dbReference type="Gene3D" id="3.30.420.10">
    <property type="entry name" value="Ribonuclease H-like superfamily/Ribonuclease H"/>
    <property type="match status" value="1"/>
</dbReference>
<name>A0A2P4XN62_9STRA</name>
<sequence>MVVADNLHSDPYYATAKDTAKLFFNNVIRYYGIPRTIISDRDPKFTSKFWKALIGLMKIKTAMTTAHRAQADG</sequence>